<dbReference type="Pfam" id="PF00501">
    <property type="entry name" value="AMP-binding"/>
    <property type="match status" value="1"/>
</dbReference>
<dbReference type="PANTHER" id="PTHR45527:SF1">
    <property type="entry name" value="FATTY ACID SYNTHASE"/>
    <property type="match status" value="1"/>
</dbReference>
<dbReference type="RefSeq" id="WP_153344141.1">
    <property type="nucleotide sequence ID" value="NZ_WIVE01000032.1"/>
</dbReference>
<dbReference type="PANTHER" id="PTHR45527">
    <property type="entry name" value="NONRIBOSOMAL PEPTIDE SYNTHETASE"/>
    <property type="match status" value="1"/>
</dbReference>
<dbReference type="InterPro" id="IPR045851">
    <property type="entry name" value="AMP-bd_C_sf"/>
</dbReference>
<dbReference type="InterPro" id="IPR025110">
    <property type="entry name" value="AMP-bd_C"/>
</dbReference>
<dbReference type="OrthoDB" id="9770470at2"/>
<dbReference type="Gene3D" id="3.30.300.30">
    <property type="match status" value="1"/>
</dbReference>
<dbReference type="EMBL" id="WIVE01000032">
    <property type="protein sequence ID" value="MQX37049.1"/>
    <property type="molecule type" value="Genomic_DNA"/>
</dbReference>
<dbReference type="Gene3D" id="3.40.50.12780">
    <property type="entry name" value="N-terminal domain of ligase-like"/>
    <property type="match status" value="1"/>
</dbReference>
<evidence type="ECO:0000313" key="4">
    <source>
        <dbReference type="Proteomes" id="UP000434582"/>
    </source>
</evidence>
<feature type="domain" description="AMP-binding enzyme C-terminal" evidence="2">
    <location>
        <begin position="426"/>
        <end position="500"/>
    </location>
</feature>
<dbReference type="Pfam" id="PF13193">
    <property type="entry name" value="AMP-binding_C"/>
    <property type="match status" value="1"/>
</dbReference>
<feature type="domain" description="AMP-dependent synthetase/ligase" evidence="1">
    <location>
        <begin position="61"/>
        <end position="374"/>
    </location>
</feature>
<dbReference type="GO" id="GO:0044550">
    <property type="term" value="P:secondary metabolite biosynthetic process"/>
    <property type="evidence" value="ECO:0007669"/>
    <property type="project" value="TreeGrafter"/>
</dbReference>
<keyword evidence="4" id="KW-1185">Reference proteome</keyword>
<comment type="caution">
    <text evidence="3">The sequence shown here is derived from an EMBL/GenBank/DDBJ whole genome shotgun (WGS) entry which is preliminary data.</text>
</comment>
<reference evidence="3 4" key="1">
    <citation type="submission" date="2019-10" db="EMBL/GenBank/DDBJ databases">
        <title>Draft whole-genome sequence of the purple nonsulfur photosynthetic bacterium Roseospira navarrensis DSM 15114.</title>
        <authorList>
            <person name="Kyndt J.A."/>
            <person name="Meyer T.E."/>
        </authorList>
    </citation>
    <scope>NUCLEOTIDE SEQUENCE [LARGE SCALE GENOMIC DNA]</scope>
    <source>
        <strain evidence="3 4">DSM 15114</strain>
    </source>
</reference>
<gene>
    <name evidence="3" type="ORF">GHC57_11025</name>
</gene>
<dbReference type="AlphaFoldDB" id="A0A7X1ZEF8"/>
<dbReference type="GO" id="GO:0005737">
    <property type="term" value="C:cytoplasm"/>
    <property type="evidence" value="ECO:0007669"/>
    <property type="project" value="TreeGrafter"/>
</dbReference>
<dbReference type="PROSITE" id="PS00455">
    <property type="entry name" value="AMP_BINDING"/>
    <property type="match status" value="1"/>
</dbReference>
<evidence type="ECO:0000259" key="1">
    <source>
        <dbReference type="Pfam" id="PF00501"/>
    </source>
</evidence>
<dbReference type="GO" id="GO:0043041">
    <property type="term" value="P:amino acid activation for nonribosomal peptide biosynthetic process"/>
    <property type="evidence" value="ECO:0007669"/>
    <property type="project" value="TreeGrafter"/>
</dbReference>
<accession>A0A7X1ZEF8</accession>
<dbReference type="InterPro" id="IPR042099">
    <property type="entry name" value="ANL_N_sf"/>
</dbReference>
<dbReference type="SUPFAM" id="SSF56801">
    <property type="entry name" value="Acetyl-CoA synthetase-like"/>
    <property type="match status" value="1"/>
</dbReference>
<name>A0A7X1ZEF8_9PROT</name>
<protein>
    <submittedName>
        <fullName evidence="3">AMP-binding protein</fullName>
    </submittedName>
</protein>
<dbReference type="InterPro" id="IPR000873">
    <property type="entry name" value="AMP-dep_synth/lig_dom"/>
</dbReference>
<evidence type="ECO:0000313" key="3">
    <source>
        <dbReference type="EMBL" id="MQX37049.1"/>
    </source>
</evidence>
<dbReference type="GO" id="GO:0031177">
    <property type="term" value="F:phosphopantetheine binding"/>
    <property type="evidence" value="ECO:0007669"/>
    <property type="project" value="TreeGrafter"/>
</dbReference>
<dbReference type="InterPro" id="IPR020845">
    <property type="entry name" value="AMP-binding_CS"/>
</dbReference>
<proteinExistence type="predicted"/>
<evidence type="ECO:0000259" key="2">
    <source>
        <dbReference type="Pfam" id="PF13193"/>
    </source>
</evidence>
<organism evidence="3 4">
    <name type="scientific">Roseospira navarrensis</name>
    <dbReference type="NCBI Taxonomy" id="140058"/>
    <lineage>
        <taxon>Bacteria</taxon>
        <taxon>Pseudomonadati</taxon>
        <taxon>Pseudomonadota</taxon>
        <taxon>Alphaproteobacteria</taxon>
        <taxon>Rhodospirillales</taxon>
        <taxon>Rhodospirillaceae</taxon>
        <taxon>Roseospira</taxon>
    </lineage>
</organism>
<sequence length="526" mass="54820">MTSQCEVFDNLIQPWIAAVRRDPNAPAVRDGARVASRVEGLARAIGIADRVCRLPDPGDQNPVVLVHGHKSVGAVVAILGILLSGRAYAYVEAETPPEAMRAILETLRPQAILATESVHPSPGPASSGAAPTPVIAVEACPPGALSWLDAPPPGARAAADEIAYVLFSSGSTGVPKGVCMARDAAHAAVAAYCRDLGITETDRLASSVSFGFDVSMFDILAAARTGACLMLLRGVGGTGVEPMGRALAGSGATVAFTVPSLAGAMIAAPEWPQTRPHLRALALTGERVTPDLRGALATALAPATTVWNLFGGTEMPYVLADPLAMDGDGDPSRFTRRGGPVALGLDGDFSADAWTPGREGELWVEGAAVLSGYLAPGASWPGRVPAPRRHGSGDVFRVLDGARLQYVGRRDRQVRLHGLRIELDMIESWVETHPNAAACVALLDERGPGLAVFVAPGPEAAGGDDLRDAMLRHIRAGLPAYMVPETCRVLESMPRTRTGKKDRTAVRRIMLAGGETAPVGRSVVGA</sequence>
<dbReference type="Proteomes" id="UP000434582">
    <property type="component" value="Unassembled WGS sequence"/>
</dbReference>